<dbReference type="Proteomes" id="UP000059680">
    <property type="component" value="Chromosome 12"/>
</dbReference>
<name>A0A0P0Y9E5_ORYSJ</name>
<proteinExistence type="predicted"/>
<protein>
    <submittedName>
        <fullName evidence="1">Os12g0285100 protein</fullName>
    </submittedName>
</protein>
<evidence type="ECO:0000313" key="2">
    <source>
        <dbReference type="Proteomes" id="UP000059680"/>
    </source>
</evidence>
<evidence type="ECO:0000313" key="1">
    <source>
        <dbReference type="EMBL" id="BAT16742.1"/>
    </source>
</evidence>
<gene>
    <name evidence="1" type="ordered locus">Os12g0285100</name>
    <name evidence="1" type="ORF">OSNPB_120285100</name>
</gene>
<feature type="non-terminal residue" evidence="1">
    <location>
        <position position="1"/>
    </location>
</feature>
<sequence length="78" mass="8275">ALGGSSTLLPSLISSGSGWWGVADASGGGARVSIRHVFFSPKSIFLGGRETDFQFSFFRSNIFFAGGQRNLTACENKL</sequence>
<dbReference type="ExpressionAtlas" id="A0A0P0Y9E5">
    <property type="expression patterns" value="baseline and differential"/>
</dbReference>
<reference evidence="1 2" key="2">
    <citation type="journal article" date="2013" name="Plant Cell Physiol.">
        <title>Rice Annotation Project Database (RAP-DB): an integrative and interactive database for rice genomics.</title>
        <authorList>
            <person name="Sakai H."/>
            <person name="Lee S.S."/>
            <person name="Tanaka T."/>
            <person name="Numa H."/>
            <person name="Kim J."/>
            <person name="Kawahara Y."/>
            <person name="Wakimoto H."/>
            <person name="Yang C.C."/>
            <person name="Iwamoto M."/>
            <person name="Abe T."/>
            <person name="Yamada Y."/>
            <person name="Muto A."/>
            <person name="Inokuchi H."/>
            <person name="Ikemura T."/>
            <person name="Matsumoto T."/>
            <person name="Sasaki T."/>
            <person name="Itoh T."/>
        </authorList>
    </citation>
    <scope>NUCLEOTIDE SEQUENCE [LARGE SCALE GENOMIC DNA]</scope>
    <source>
        <strain evidence="2">cv. Nipponbare</strain>
    </source>
</reference>
<reference evidence="2" key="1">
    <citation type="journal article" date="2005" name="Nature">
        <title>The map-based sequence of the rice genome.</title>
        <authorList>
            <consortium name="International rice genome sequencing project (IRGSP)"/>
            <person name="Matsumoto T."/>
            <person name="Wu J."/>
            <person name="Kanamori H."/>
            <person name="Katayose Y."/>
            <person name="Fujisawa M."/>
            <person name="Namiki N."/>
            <person name="Mizuno H."/>
            <person name="Yamamoto K."/>
            <person name="Antonio B.A."/>
            <person name="Baba T."/>
            <person name="Sakata K."/>
            <person name="Nagamura Y."/>
            <person name="Aoki H."/>
            <person name="Arikawa K."/>
            <person name="Arita K."/>
            <person name="Bito T."/>
            <person name="Chiden Y."/>
            <person name="Fujitsuka N."/>
            <person name="Fukunaka R."/>
            <person name="Hamada M."/>
            <person name="Harada C."/>
            <person name="Hayashi A."/>
            <person name="Hijishita S."/>
            <person name="Honda M."/>
            <person name="Hosokawa S."/>
            <person name="Ichikawa Y."/>
            <person name="Idonuma A."/>
            <person name="Iijima M."/>
            <person name="Ikeda M."/>
            <person name="Ikeno M."/>
            <person name="Ito K."/>
            <person name="Ito S."/>
            <person name="Ito T."/>
            <person name="Ito Y."/>
            <person name="Ito Y."/>
            <person name="Iwabuchi A."/>
            <person name="Kamiya K."/>
            <person name="Karasawa W."/>
            <person name="Kurita K."/>
            <person name="Katagiri S."/>
            <person name="Kikuta A."/>
            <person name="Kobayashi H."/>
            <person name="Kobayashi N."/>
            <person name="Machita K."/>
            <person name="Maehara T."/>
            <person name="Masukawa M."/>
            <person name="Mizubayashi T."/>
            <person name="Mukai Y."/>
            <person name="Nagasaki H."/>
            <person name="Nagata Y."/>
            <person name="Naito S."/>
            <person name="Nakashima M."/>
            <person name="Nakama Y."/>
            <person name="Nakamichi Y."/>
            <person name="Nakamura M."/>
            <person name="Meguro A."/>
            <person name="Negishi M."/>
            <person name="Ohta I."/>
            <person name="Ohta T."/>
            <person name="Okamoto M."/>
            <person name="Ono N."/>
            <person name="Saji S."/>
            <person name="Sakaguchi M."/>
            <person name="Sakai K."/>
            <person name="Shibata M."/>
            <person name="Shimokawa T."/>
            <person name="Song J."/>
            <person name="Takazaki Y."/>
            <person name="Terasawa K."/>
            <person name="Tsugane M."/>
            <person name="Tsuji K."/>
            <person name="Ueda S."/>
            <person name="Waki K."/>
            <person name="Yamagata H."/>
            <person name="Yamamoto M."/>
            <person name="Yamamoto S."/>
            <person name="Yamane H."/>
            <person name="Yoshiki S."/>
            <person name="Yoshihara R."/>
            <person name="Yukawa K."/>
            <person name="Zhong H."/>
            <person name="Yano M."/>
            <person name="Yuan Q."/>
            <person name="Ouyang S."/>
            <person name="Liu J."/>
            <person name="Jones K.M."/>
            <person name="Gansberger K."/>
            <person name="Moffat K."/>
            <person name="Hill J."/>
            <person name="Bera J."/>
            <person name="Fadrosh D."/>
            <person name="Jin S."/>
            <person name="Johri S."/>
            <person name="Kim M."/>
            <person name="Overton L."/>
            <person name="Reardon M."/>
            <person name="Tsitrin T."/>
            <person name="Vuong H."/>
            <person name="Weaver B."/>
            <person name="Ciecko A."/>
            <person name="Tallon L."/>
            <person name="Jackson J."/>
            <person name="Pai G."/>
            <person name="Aken S.V."/>
            <person name="Utterback T."/>
            <person name="Reidmuller S."/>
            <person name="Feldblyum T."/>
            <person name="Hsiao J."/>
            <person name="Zismann V."/>
            <person name="Iobst S."/>
            <person name="de Vazeille A.R."/>
            <person name="Buell C.R."/>
            <person name="Ying K."/>
            <person name="Li Y."/>
            <person name="Lu T."/>
            <person name="Huang Y."/>
            <person name="Zhao Q."/>
            <person name="Feng Q."/>
            <person name="Zhang L."/>
            <person name="Zhu J."/>
            <person name="Weng Q."/>
            <person name="Mu J."/>
            <person name="Lu Y."/>
            <person name="Fan D."/>
            <person name="Liu Y."/>
            <person name="Guan J."/>
            <person name="Zhang Y."/>
            <person name="Yu S."/>
            <person name="Liu X."/>
            <person name="Zhang Y."/>
            <person name="Hong G."/>
            <person name="Han B."/>
            <person name="Choisne N."/>
            <person name="Demange N."/>
            <person name="Orjeda G."/>
            <person name="Samain S."/>
            <person name="Cattolico L."/>
            <person name="Pelletier E."/>
            <person name="Couloux A."/>
            <person name="Segurens B."/>
            <person name="Wincker P."/>
            <person name="D'Hont A."/>
            <person name="Scarpelli C."/>
            <person name="Weissenbach J."/>
            <person name="Salanoubat M."/>
            <person name="Quetier F."/>
            <person name="Yu Y."/>
            <person name="Kim H.R."/>
            <person name="Rambo T."/>
            <person name="Currie J."/>
            <person name="Collura K."/>
            <person name="Luo M."/>
            <person name="Yang T."/>
            <person name="Ammiraju J.S.S."/>
            <person name="Engler F."/>
            <person name="Soderlund C."/>
            <person name="Wing R.A."/>
            <person name="Palmer L.E."/>
            <person name="de la Bastide M."/>
            <person name="Spiegel L."/>
            <person name="Nascimento L."/>
            <person name="Zutavern T."/>
            <person name="O'Shaughnessy A."/>
            <person name="Dike S."/>
            <person name="Dedhia N."/>
            <person name="Preston R."/>
            <person name="Balija V."/>
            <person name="McCombie W.R."/>
            <person name="Chow T."/>
            <person name="Chen H."/>
            <person name="Chung M."/>
            <person name="Chen C."/>
            <person name="Shaw J."/>
            <person name="Wu H."/>
            <person name="Hsiao K."/>
            <person name="Chao Y."/>
            <person name="Chu M."/>
            <person name="Cheng C."/>
            <person name="Hour A."/>
            <person name="Lee P."/>
            <person name="Lin S."/>
            <person name="Lin Y."/>
            <person name="Liou J."/>
            <person name="Liu S."/>
            <person name="Hsing Y."/>
            <person name="Raghuvanshi S."/>
            <person name="Mohanty A."/>
            <person name="Bharti A.K."/>
            <person name="Gaur A."/>
            <person name="Gupta V."/>
            <person name="Kumar D."/>
            <person name="Ravi V."/>
            <person name="Vij S."/>
            <person name="Kapur A."/>
            <person name="Khurana P."/>
            <person name="Khurana P."/>
            <person name="Khurana J.P."/>
            <person name="Tyagi A.K."/>
            <person name="Gaikwad K."/>
            <person name="Singh A."/>
            <person name="Dalal V."/>
            <person name="Srivastava S."/>
            <person name="Dixit A."/>
            <person name="Pal A.K."/>
            <person name="Ghazi I.A."/>
            <person name="Yadav M."/>
            <person name="Pandit A."/>
            <person name="Bhargava A."/>
            <person name="Sureshbabu K."/>
            <person name="Batra K."/>
            <person name="Sharma T.R."/>
            <person name="Mohapatra T."/>
            <person name="Singh N.K."/>
            <person name="Messing J."/>
            <person name="Nelson A.B."/>
            <person name="Fuks G."/>
            <person name="Kavchok S."/>
            <person name="Keizer G."/>
            <person name="Linton E."/>
            <person name="Llaca V."/>
            <person name="Song R."/>
            <person name="Tanyolac B."/>
            <person name="Young S."/>
            <person name="Ho-Il K."/>
            <person name="Hahn J.H."/>
            <person name="Sangsakoo G."/>
            <person name="Vanavichit A."/>
            <person name="de Mattos Luiz.A.T."/>
            <person name="Zimmer P.D."/>
            <person name="Malone G."/>
            <person name="Dellagostin O."/>
            <person name="de Oliveira A.C."/>
            <person name="Bevan M."/>
            <person name="Bancroft I."/>
            <person name="Minx P."/>
            <person name="Cordum H."/>
            <person name="Wilson R."/>
            <person name="Cheng Z."/>
            <person name="Jin W."/>
            <person name="Jiang J."/>
            <person name="Leong S.A."/>
            <person name="Iwama H."/>
            <person name="Gojobori T."/>
            <person name="Itoh T."/>
            <person name="Niimura Y."/>
            <person name="Fujii Y."/>
            <person name="Habara T."/>
            <person name="Sakai H."/>
            <person name="Sato Y."/>
            <person name="Wilson G."/>
            <person name="Kumar K."/>
            <person name="McCouch S."/>
            <person name="Juretic N."/>
            <person name="Hoen D."/>
            <person name="Wright S."/>
            <person name="Bruskiewich R."/>
            <person name="Bureau T."/>
            <person name="Miyao A."/>
            <person name="Hirochika H."/>
            <person name="Nishikawa T."/>
            <person name="Kadowaki K."/>
            <person name="Sugiura M."/>
            <person name="Burr B."/>
            <person name="Sasaki T."/>
        </authorList>
    </citation>
    <scope>NUCLEOTIDE SEQUENCE [LARGE SCALE GENOMIC DNA]</scope>
    <source>
        <strain evidence="2">cv. Nipponbare</strain>
    </source>
</reference>
<keyword evidence="2" id="KW-1185">Reference proteome</keyword>
<reference evidence="1 2" key="3">
    <citation type="journal article" date="2013" name="Rice">
        <title>Improvement of the Oryza sativa Nipponbare reference genome using next generation sequence and optical map data.</title>
        <authorList>
            <person name="Kawahara Y."/>
            <person name="de la Bastide M."/>
            <person name="Hamilton J.P."/>
            <person name="Kanamori H."/>
            <person name="McCombie W.R."/>
            <person name="Ouyang S."/>
            <person name="Schwartz D.C."/>
            <person name="Tanaka T."/>
            <person name="Wu J."/>
            <person name="Zhou S."/>
            <person name="Childs K.L."/>
            <person name="Davidson R.M."/>
            <person name="Lin H."/>
            <person name="Quesada-Ocampo L."/>
            <person name="Vaillancourt B."/>
            <person name="Sakai H."/>
            <person name="Lee S.S."/>
            <person name="Kim J."/>
            <person name="Numa H."/>
            <person name="Itoh T."/>
            <person name="Buell C.R."/>
            <person name="Matsumoto T."/>
        </authorList>
    </citation>
    <scope>NUCLEOTIDE SEQUENCE [LARGE SCALE GENOMIC DNA]</scope>
    <source>
        <strain evidence="2">cv. Nipponbare</strain>
    </source>
</reference>
<organism evidence="1 2">
    <name type="scientific">Oryza sativa subsp. japonica</name>
    <name type="common">Rice</name>
    <dbReference type="NCBI Taxonomy" id="39947"/>
    <lineage>
        <taxon>Eukaryota</taxon>
        <taxon>Viridiplantae</taxon>
        <taxon>Streptophyta</taxon>
        <taxon>Embryophyta</taxon>
        <taxon>Tracheophyta</taxon>
        <taxon>Spermatophyta</taxon>
        <taxon>Magnoliopsida</taxon>
        <taxon>Liliopsida</taxon>
        <taxon>Poales</taxon>
        <taxon>Poaceae</taxon>
        <taxon>BOP clade</taxon>
        <taxon>Oryzoideae</taxon>
        <taxon>Oryzeae</taxon>
        <taxon>Oryzinae</taxon>
        <taxon>Oryza</taxon>
        <taxon>Oryza sativa</taxon>
    </lineage>
</organism>
<dbReference type="EMBL" id="AP014968">
    <property type="protein sequence ID" value="BAT16742.1"/>
    <property type="molecule type" value="Genomic_DNA"/>
</dbReference>
<dbReference type="AlphaFoldDB" id="A0A0P0Y9E5"/>
<accession>A0A0P0Y9E5</accession>
<dbReference type="Gramene" id="Os12t0285100-01">
    <property type="protein sequence ID" value="Os12t0285100-01"/>
    <property type="gene ID" value="Os12g0285100"/>
</dbReference>